<comment type="caution">
    <text evidence="4">The sequence shown here is derived from an EMBL/GenBank/DDBJ whole genome shotgun (WGS) entry which is preliminary data.</text>
</comment>
<proteinExistence type="predicted"/>
<dbReference type="Pfam" id="PF13532">
    <property type="entry name" value="2OG-FeII_Oxy_2"/>
    <property type="match status" value="1"/>
</dbReference>
<dbReference type="InterPro" id="IPR032854">
    <property type="entry name" value="ALKBH3"/>
</dbReference>
<keyword evidence="5" id="KW-1185">Reference proteome</keyword>
<evidence type="ECO:0000256" key="2">
    <source>
        <dbReference type="SAM" id="MobiDB-lite"/>
    </source>
</evidence>
<evidence type="ECO:0000313" key="5">
    <source>
        <dbReference type="Proteomes" id="UP001497497"/>
    </source>
</evidence>
<feature type="domain" description="Fe2OG dioxygenase" evidence="3">
    <location>
        <begin position="201"/>
        <end position="309"/>
    </location>
</feature>
<dbReference type="InterPro" id="IPR037151">
    <property type="entry name" value="AlkB-like_sf"/>
</dbReference>
<dbReference type="GO" id="GO:0005739">
    <property type="term" value="C:mitochondrion"/>
    <property type="evidence" value="ECO:0007669"/>
    <property type="project" value="TreeGrafter"/>
</dbReference>
<evidence type="ECO:0000256" key="1">
    <source>
        <dbReference type="ARBA" id="ARBA00001954"/>
    </source>
</evidence>
<feature type="compositionally biased region" description="Basic and acidic residues" evidence="2">
    <location>
        <begin position="23"/>
        <end position="34"/>
    </location>
</feature>
<organism evidence="4 5">
    <name type="scientific">Lymnaea stagnalis</name>
    <name type="common">Great pond snail</name>
    <name type="synonym">Helix stagnalis</name>
    <dbReference type="NCBI Taxonomy" id="6523"/>
    <lineage>
        <taxon>Eukaryota</taxon>
        <taxon>Metazoa</taxon>
        <taxon>Spiralia</taxon>
        <taxon>Lophotrochozoa</taxon>
        <taxon>Mollusca</taxon>
        <taxon>Gastropoda</taxon>
        <taxon>Heterobranchia</taxon>
        <taxon>Euthyneura</taxon>
        <taxon>Panpulmonata</taxon>
        <taxon>Hygrophila</taxon>
        <taxon>Lymnaeoidea</taxon>
        <taxon>Lymnaeidae</taxon>
        <taxon>Lymnaea</taxon>
    </lineage>
</organism>
<dbReference type="EMBL" id="CAXITT010000088">
    <property type="protein sequence ID" value="CAL1531429.1"/>
    <property type="molecule type" value="Genomic_DNA"/>
</dbReference>
<name>A0AAV2HG31_LYMST</name>
<dbReference type="GO" id="GO:0005654">
    <property type="term" value="C:nucleoplasm"/>
    <property type="evidence" value="ECO:0007669"/>
    <property type="project" value="TreeGrafter"/>
</dbReference>
<dbReference type="PANTHER" id="PTHR31212">
    <property type="entry name" value="ALPHA-KETOGLUTARATE-DEPENDENT DIOXYGENASE ALKB HOMOLOG 3"/>
    <property type="match status" value="1"/>
</dbReference>
<dbReference type="AlphaFoldDB" id="A0AAV2HG31"/>
<dbReference type="InterPro" id="IPR027450">
    <property type="entry name" value="AlkB-like"/>
</dbReference>
<dbReference type="Proteomes" id="UP001497497">
    <property type="component" value="Unassembled WGS sequence"/>
</dbReference>
<feature type="compositionally biased region" description="Basic residues" evidence="2">
    <location>
        <begin position="1"/>
        <end position="10"/>
    </location>
</feature>
<evidence type="ECO:0000313" key="4">
    <source>
        <dbReference type="EMBL" id="CAL1531429.1"/>
    </source>
</evidence>
<dbReference type="GO" id="GO:0051213">
    <property type="term" value="F:dioxygenase activity"/>
    <property type="evidence" value="ECO:0007669"/>
    <property type="project" value="InterPro"/>
</dbReference>
<dbReference type="PANTHER" id="PTHR31212:SF4">
    <property type="entry name" value="ALPHA-KETOGLUTARATE-DEPENDENT DIOXYGENASE ALKB HOMOLOG 3"/>
    <property type="match status" value="1"/>
</dbReference>
<dbReference type="GO" id="GO:0006307">
    <property type="term" value="P:DNA alkylation repair"/>
    <property type="evidence" value="ECO:0007669"/>
    <property type="project" value="InterPro"/>
</dbReference>
<sequence length="313" mass="35674">MSAEKRRKSRVQGGWASPSPKDVPNKQKPTEKKSSNHTPQLLVSHHDENSPSLHRGKTPLPVGPAWLGKNIDQLAAKTKFTFEEPEEEIKLKPADLVIVKPGVYDISTEPSGLSRHVLRYFPQFVELSQSESIFAALYDEIPWKQRYDIHNGVKAIQPRLTQWYSELPYTYSGLTVEANTSEWPKPLKELKQQLAEVTGIEFNSLAANLYRDGHDSIGWHSDDEPIMGKTPTIASLSFGDERVFELRKKPYPLQSGEQDYTYSQVIRLTLGSGSLLIMEGWTQTDWQHRVPKEYHDRGPRINVTFRVARPTLD</sequence>
<dbReference type="Gene3D" id="2.60.120.590">
    <property type="entry name" value="Alpha-ketoglutarate-dependent dioxygenase AlkB-like"/>
    <property type="match status" value="1"/>
</dbReference>
<feature type="region of interest" description="Disordered" evidence="2">
    <location>
        <begin position="1"/>
        <end position="61"/>
    </location>
</feature>
<gene>
    <name evidence="4" type="ORF">GSLYS_00005524001</name>
</gene>
<dbReference type="SUPFAM" id="SSF51197">
    <property type="entry name" value="Clavaminate synthase-like"/>
    <property type="match status" value="1"/>
</dbReference>
<comment type="cofactor">
    <cofactor evidence="1">
        <name>Fe(2+)</name>
        <dbReference type="ChEBI" id="CHEBI:29033"/>
    </cofactor>
</comment>
<reference evidence="4 5" key="1">
    <citation type="submission" date="2024-04" db="EMBL/GenBank/DDBJ databases">
        <authorList>
            <consortium name="Genoscope - CEA"/>
            <person name="William W."/>
        </authorList>
    </citation>
    <scope>NUCLEOTIDE SEQUENCE [LARGE SCALE GENOMIC DNA]</scope>
</reference>
<protein>
    <recommendedName>
        <fullName evidence="3">Fe2OG dioxygenase domain-containing protein</fullName>
    </recommendedName>
</protein>
<accession>A0AAV2HG31</accession>
<evidence type="ECO:0000259" key="3">
    <source>
        <dbReference type="PROSITE" id="PS51471"/>
    </source>
</evidence>
<dbReference type="InterPro" id="IPR005123">
    <property type="entry name" value="Oxoglu/Fe-dep_dioxygenase_dom"/>
</dbReference>
<dbReference type="PROSITE" id="PS51471">
    <property type="entry name" value="FE2OG_OXY"/>
    <property type="match status" value="1"/>
</dbReference>